<proteinExistence type="predicted"/>
<evidence type="ECO:0008006" key="3">
    <source>
        <dbReference type="Google" id="ProtNLM"/>
    </source>
</evidence>
<sequence length="567" mass="64934">MNTSQKRKISEENREFNSAWTDSFAFTVNDAGLPVCLICGEKLANNKKCNDERHFQNKHLAFSKTYPTKDEQKRAISELLRRVEQRKHTFKKWINSPNSTTAASFVATHEIVRRGKPFTDGEYMKESFIKISEHLFSEFKNKEEIIQKIKEMSLSAKTVKDRAIRMATNITSKQIDDINSAQAYSIACDESSDLNDIEQTALLCRYVNSDGPQEELLELIPLKGQTRGQDICEAVLSCLKGINTAHLVSVSTDGAPSMRGVHKEALCAQTFPPEYVEVMNLVIKIINKIIANGLNHRQFCSLLDEVESAYSDLLLHNRVRWLSRGDVLKRFDVCLEHVKTFLESKGLSYPKLGDLDWLEKFDFMVDMTSHLNTLNKNLQGKGSTALQLLEDVLTFERKMTVFARDVQRERFSEFRKEKNTLSFPVTPLDIDPSLLDISAFTGISQPDLEIELADIADKDLWVFKFKNLTLDLEEIACQKATLAKEHKWNDVENLPKPDKLIFETWILSIFGSTYLCEQVFSNMNFIKSKYRSRLTDESLQSCMKIKVTSYSPDIGKISMELQKQKSH</sequence>
<dbReference type="PANTHER" id="PTHR45913:SF10">
    <property type="entry name" value="DUF4371 DOMAIN-CONTAINING PROTEIN"/>
    <property type="match status" value="1"/>
</dbReference>
<dbReference type="SUPFAM" id="SSF53098">
    <property type="entry name" value="Ribonuclease H-like"/>
    <property type="match status" value="1"/>
</dbReference>
<gene>
    <name evidence="1" type="ORF">XELAEV_18005914mg</name>
</gene>
<evidence type="ECO:0000313" key="2">
    <source>
        <dbReference type="Proteomes" id="UP000694892"/>
    </source>
</evidence>
<evidence type="ECO:0000313" key="1">
    <source>
        <dbReference type="EMBL" id="OCU00129.1"/>
    </source>
</evidence>
<dbReference type="InterPro" id="IPR012337">
    <property type="entry name" value="RNaseH-like_sf"/>
</dbReference>
<name>A0A974I3N9_XENLA</name>
<reference evidence="2" key="1">
    <citation type="journal article" date="2016" name="Nature">
        <title>Genome evolution in the allotetraploid frog Xenopus laevis.</title>
        <authorList>
            <person name="Session A.M."/>
            <person name="Uno Y."/>
            <person name="Kwon T."/>
            <person name="Chapman J.A."/>
            <person name="Toyoda A."/>
            <person name="Takahashi S."/>
            <person name="Fukui A."/>
            <person name="Hikosaka A."/>
            <person name="Suzuki A."/>
            <person name="Kondo M."/>
            <person name="van Heeringen S.J."/>
            <person name="Quigley I."/>
            <person name="Heinz S."/>
            <person name="Ogino H."/>
            <person name="Ochi H."/>
            <person name="Hellsten U."/>
            <person name="Lyons J.B."/>
            <person name="Simakov O."/>
            <person name="Putnam N."/>
            <person name="Stites J."/>
            <person name="Kuroki Y."/>
            <person name="Tanaka T."/>
            <person name="Michiue T."/>
            <person name="Watanabe M."/>
            <person name="Bogdanovic O."/>
            <person name="Lister R."/>
            <person name="Georgiou G."/>
            <person name="Paranjpe S.S."/>
            <person name="van Kruijsbergen I."/>
            <person name="Shu S."/>
            <person name="Carlson J."/>
            <person name="Kinoshita T."/>
            <person name="Ohta Y."/>
            <person name="Mawaribuchi S."/>
            <person name="Jenkins J."/>
            <person name="Grimwood J."/>
            <person name="Schmutz J."/>
            <person name="Mitros T."/>
            <person name="Mozaffari S.V."/>
            <person name="Suzuki Y."/>
            <person name="Haramoto Y."/>
            <person name="Yamamoto T.S."/>
            <person name="Takagi C."/>
            <person name="Heald R."/>
            <person name="Miller K."/>
            <person name="Haudenschild C."/>
            <person name="Kitzman J."/>
            <person name="Nakayama T."/>
            <person name="Izutsu Y."/>
            <person name="Robert J."/>
            <person name="Fortriede J."/>
            <person name="Burns K."/>
            <person name="Lotay V."/>
            <person name="Karimi K."/>
            <person name="Yasuoka Y."/>
            <person name="Dichmann D.S."/>
            <person name="Flajnik M.F."/>
            <person name="Houston D.W."/>
            <person name="Shendure J."/>
            <person name="DuPasquier L."/>
            <person name="Vize P.D."/>
            <person name="Zorn A.M."/>
            <person name="Ito M."/>
            <person name="Marcotte E.M."/>
            <person name="Wallingford J.B."/>
            <person name="Ito Y."/>
            <person name="Asashima M."/>
            <person name="Ueno N."/>
            <person name="Matsuda Y."/>
            <person name="Veenstra G.J."/>
            <person name="Fujiyama A."/>
            <person name="Harland R.M."/>
            <person name="Taira M."/>
            <person name="Rokhsar D.S."/>
        </authorList>
    </citation>
    <scope>NUCLEOTIDE SEQUENCE [LARGE SCALE GENOMIC DNA]</scope>
    <source>
        <strain evidence="2">J</strain>
    </source>
</reference>
<protein>
    <recommendedName>
        <fullName evidence="3">DUF4371 domain-containing protein</fullName>
    </recommendedName>
</protein>
<dbReference type="EMBL" id="CM004466">
    <property type="protein sequence ID" value="OCU00129.1"/>
    <property type="molecule type" value="Genomic_DNA"/>
</dbReference>
<accession>A0A974I3N9</accession>
<dbReference type="PANTHER" id="PTHR45913">
    <property type="entry name" value="EPM2A-INTERACTING PROTEIN 1"/>
    <property type="match status" value="1"/>
</dbReference>
<dbReference type="AlphaFoldDB" id="A0A974I3N9"/>
<dbReference type="Proteomes" id="UP000694892">
    <property type="component" value="Chromosome 1L"/>
</dbReference>
<organism evidence="1 2">
    <name type="scientific">Xenopus laevis</name>
    <name type="common">African clawed frog</name>
    <dbReference type="NCBI Taxonomy" id="8355"/>
    <lineage>
        <taxon>Eukaryota</taxon>
        <taxon>Metazoa</taxon>
        <taxon>Chordata</taxon>
        <taxon>Craniata</taxon>
        <taxon>Vertebrata</taxon>
        <taxon>Euteleostomi</taxon>
        <taxon>Amphibia</taxon>
        <taxon>Batrachia</taxon>
        <taxon>Anura</taxon>
        <taxon>Pipoidea</taxon>
        <taxon>Pipidae</taxon>
        <taxon>Xenopodinae</taxon>
        <taxon>Xenopus</taxon>
        <taxon>Xenopus</taxon>
    </lineage>
</organism>
<dbReference type="OMA" id="CNDERHF"/>